<name>A0A5C6RL67_9BACT</name>
<dbReference type="InterPro" id="IPR006558">
    <property type="entry name" value="LamG-like"/>
</dbReference>
<dbReference type="Gene3D" id="2.60.120.200">
    <property type="match status" value="1"/>
</dbReference>
<dbReference type="Pfam" id="PF13385">
    <property type="entry name" value="Laminin_G_3"/>
    <property type="match status" value="1"/>
</dbReference>
<organism evidence="5 6">
    <name type="scientific">Phaeodactylibacter luteus</name>
    <dbReference type="NCBI Taxonomy" id="1564516"/>
    <lineage>
        <taxon>Bacteria</taxon>
        <taxon>Pseudomonadati</taxon>
        <taxon>Bacteroidota</taxon>
        <taxon>Saprospiria</taxon>
        <taxon>Saprospirales</taxon>
        <taxon>Haliscomenobacteraceae</taxon>
        <taxon>Phaeodactylibacter</taxon>
    </lineage>
</organism>
<feature type="domain" description="LamG-like jellyroll fold" evidence="4">
    <location>
        <begin position="48"/>
        <end position="179"/>
    </location>
</feature>
<feature type="chain" id="PRO_5022807423" evidence="3">
    <location>
        <begin position="21"/>
        <end position="780"/>
    </location>
</feature>
<evidence type="ECO:0000256" key="3">
    <source>
        <dbReference type="SAM" id="SignalP"/>
    </source>
</evidence>
<evidence type="ECO:0000256" key="1">
    <source>
        <dbReference type="ARBA" id="ARBA00022729"/>
    </source>
</evidence>
<dbReference type="GO" id="GO:0005975">
    <property type="term" value="P:carbohydrate metabolic process"/>
    <property type="evidence" value="ECO:0007669"/>
    <property type="project" value="UniProtKB-ARBA"/>
</dbReference>
<dbReference type="AlphaFoldDB" id="A0A5C6RL67"/>
<comment type="caution">
    <text evidence="5">The sequence shown here is derived from an EMBL/GenBank/DDBJ whole genome shotgun (WGS) entry which is preliminary data.</text>
</comment>
<dbReference type="RefSeq" id="WP_147167984.1">
    <property type="nucleotide sequence ID" value="NZ_VOOR01000026.1"/>
</dbReference>
<dbReference type="InterPro" id="IPR013320">
    <property type="entry name" value="ConA-like_dom_sf"/>
</dbReference>
<proteinExistence type="predicted"/>
<feature type="signal peptide" evidence="3">
    <location>
        <begin position="1"/>
        <end position="20"/>
    </location>
</feature>
<keyword evidence="2" id="KW-1015">Disulfide bond</keyword>
<reference evidence="5 6" key="1">
    <citation type="submission" date="2019-08" db="EMBL/GenBank/DDBJ databases">
        <title>Genome of Phaeodactylibacter luteus.</title>
        <authorList>
            <person name="Bowman J.P."/>
        </authorList>
    </citation>
    <scope>NUCLEOTIDE SEQUENCE [LARGE SCALE GENOMIC DNA]</scope>
    <source>
        <strain evidence="5 6">KCTC 42180</strain>
    </source>
</reference>
<evidence type="ECO:0000313" key="6">
    <source>
        <dbReference type="Proteomes" id="UP000321580"/>
    </source>
</evidence>
<accession>A0A5C6RL67</accession>
<dbReference type="OrthoDB" id="9801383at2"/>
<gene>
    <name evidence="5" type="ORF">FRY97_13035</name>
</gene>
<protein>
    <submittedName>
        <fullName evidence="5">LamG domain-containing protein</fullName>
    </submittedName>
</protein>
<evidence type="ECO:0000313" key="5">
    <source>
        <dbReference type="EMBL" id="TXB62659.1"/>
    </source>
</evidence>
<evidence type="ECO:0000259" key="4">
    <source>
        <dbReference type="SMART" id="SM00560"/>
    </source>
</evidence>
<dbReference type="SMART" id="SM00560">
    <property type="entry name" value="LamGL"/>
    <property type="match status" value="1"/>
</dbReference>
<dbReference type="SUPFAM" id="SSF49899">
    <property type="entry name" value="Concanavalin A-like lectins/glucanases"/>
    <property type="match status" value="1"/>
</dbReference>
<dbReference type="Proteomes" id="UP000321580">
    <property type="component" value="Unassembled WGS sequence"/>
</dbReference>
<evidence type="ECO:0000256" key="2">
    <source>
        <dbReference type="ARBA" id="ARBA00023157"/>
    </source>
</evidence>
<keyword evidence="1 3" id="KW-0732">Signal</keyword>
<sequence>MKALIALMAGLWLLAWPAAAQHVALHCDGNDDWVRLPLGSTPLAGNPAAFTVETWFQANVTDNDFHRLFSLGSVGTRIEFGTRGTDLRYFLGIPAQSSILSNLATIVPNAWHHLAIVRSGGQIEVFLDCVSVGSIPVTGNPNLQEFRLGAWTGGATTPPQEWEGQLDELRLWGTAVSAADLCNRLNCPLSGQEAGLIAYWDFNETAPGGNNTALAQVADRSPNGNDGIIYIGGDSPISLTGNSSNFVGSTAPLAYPALHGLDLEIRDYPYQAGLLSDICSGDPAQFCLDDQGAVPGPYSNVTVAWQYSDDGGATWLPLAGPVFQDYCFPVPPGILTLDCASSTAGFIDRKYRAVSTAMDPVSGLSCAYESSAYDLRITCPLSPASVAILPGGPFCEGEAVSFQVNLNSPDPFVSTPGPNVSIDWYLDDPVAGRSLLPFSGQSSFTFSYTAPQVASPRTVCIEAEVANGAKAETYEKCFTIDPEPECGIIEGWPIGMPANLELASPLPNLAYEICPGNDATLGIDPANPFNDCIPQWQYTFDDPAVVASPAWSSMGLSNTLQNTNILPSHLWPSGATSIFYRIECQPLSSPSGCAPCYGNIIEVRLKAAPILPVVAGPTEVCVEGLPAILAIQNIEAGVIYTWLHNGLPIATGPTSLPVNLAGCYWVEASNGCQVVESARHCVDVCETIARLSCPLPPNACATPGEPVTVTACASENTCSGTSGLLFEWFVDGVSQGAASSACDFTHTPALTGTAYKVLVTDPATGCMGIAEQVVVPCVQN</sequence>
<dbReference type="GO" id="GO:0004553">
    <property type="term" value="F:hydrolase activity, hydrolyzing O-glycosyl compounds"/>
    <property type="evidence" value="ECO:0007669"/>
    <property type="project" value="UniProtKB-ARBA"/>
</dbReference>
<dbReference type="EMBL" id="VOOR01000026">
    <property type="protein sequence ID" value="TXB62659.1"/>
    <property type="molecule type" value="Genomic_DNA"/>
</dbReference>
<keyword evidence="6" id="KW-1185">Reference proteome</keyword>